<dbReference type="PANTHER" id="PTHR11926">
    <property type="entry name" value="GLUCOSYL/GLUCURONOSYL TRANSFERASES"/>
    <property type="match status" value="1"/>
</dbReference>
<keyword evidence="4" id="KW-0284">Flavonoid biosynthesis</keyword>
<evidence type="ECO:0000256" key="4">
    <source>
        <dbReference type="ARBA" id="ARBA00023241"/>
    </source>
</evidence>
<dbReference type="Gene3D" id="3.40.50.2000">
    <property type="entry name" value="Glycogen Phosphorylase B"/>
    <property type="match status" value="2"/>
</dbReference>
<dbReference type="CDD" id="cd03784">
    <property type="entry name" value="GT1_Gtf-like"/>
    <property type="match status" value="1"/>
</dbReference>
<dbReference type="EMBL" id="WJXA01000013">
    <property type="protein sequence ID" value="KAF7119465.1"/>
    <property type="molecule type" value="Genomic_DNA"/>
</dbReference>
<evidence type="ECO:0000256" key="2">
    <source>
        <dbReference type="ARBA" id="ARBA00022676"/>
    </source>
</evidence>
<evidence type="ECO:0008006" key="7">
    <source>
        <dbReference type="Google" id="ProtNLM"/>
    </source>
</evidence>
<organism evidence="5 6">
    <name type="scientific">Rhododendron simsii</name>
    <name type="common">Sims's rhododendron</name>
    <dbReference type="NCBI Taxonomy" id="118357"/>
    <lineage>
        <taxon>Eukaryota</taxon>
        <taxon>Viridiplantae</taxon>
        <taxon>Streptophyta</taxon>
        <taxon>Embryophyta</taxon>
        <taxon>Tracheophyta</taxon>
        <taxon>Spermatophyta</taxon>
        <taxon>Magnoliopsida</taxon>
        <taxon>eudicotyledons</taxon>
        <taxon>Gunneridae</taxon>
        <taxon>Pentapetalae</taxon>
        <taxon>asterids</taxon>
        <taxon>Ericales</taxon>
        <taxon>Ericaceae</taxon>
        <taxon>Ericoideae</taxon>
        <taxon>Rhodoreae</taxon>
        <taxon>Rhododendron</taxon>
    </lineage>
</organism>
<dbReference type="AlphaFoldDB" id="A0A834FXI3"/>
<dbReference type="SUPFAM" id="SSF53756">
    <property type="entry name" value="UDP-Glycosyltransferase/glycogen phosphorylase"/>
    <property type="match status" value="1"/>
</dbReference>
<evidence type="ECO:0000313" key="6">
    <source>
        <dbReference type="Proteomes" id="UP000626092"/>
    </source>
</evidence>
<sequence>MGFDVYEAQEEGNGGDSRVELLDAELTNKQDLSIDVGLGGGNSEVVFALKVGKDLDVPVLRVPETDTFVRRRDLPNFCRGKEFGDGSPFQMILNETLQTPRSQALIVDTFEGLEGPILNQIRSHCPVYAIGPLHAQLKTRRSSTPMSSNCFWKDDANCMPWLNTQPSRSVIYISFGSALKLTKDQLMELWHGIMNSGKRFLLVIRPGSIASKDCGEQIVAELVAATPERGYLVSWAAQEAVLAHQAIGAFLTHSGWSSTAESNIAGVPMICWPFSADQQIQSRFVGEVWKIGLDMKDTNDRVVVEKMIRELMDNRRDEFTERASLVAESANKAISKGGSSYRNFDLLIEATKTKGVKTSFGNGLSKN</sequence>
<dbReference type="Pfam" id="PF00201">
    <property type="entry name" value="UDPGT"/>
    <property type="match status" value="1"/>
</dbReference>
<keyword evidence="3" id="KW-0808">Transferase</keyword>
<protein>
    <recommendedName>
        <fullName evidence="7">UDP-glycosyltransferases domain-containing protein</fullName>
    </recommendedName>
</protein>
<evidence type="ECO:0000256" key="1">
    <source>
        <dbReference type="ARBA" id="ARBA00009995"/>
    </source>
</evidence>
<dbReference type="OrthoDB" id="5835829at2759"/>
<name>A0A834FXI3_RHOSS</name>
<proteinExistence type="inferred from homology"/>
<dbReference type="FunFam" id="3.40.50.2000:FF:000060">
    <property type="entry name" value="Glycosyltransferase"/>
    <property type="match status" value="1"/>
</dbReference>
<reference evidence="5" key="1">
    <citation type="submission" date="2019-11" db="EMBL/GenBank/DDBJ databases">
        <authorList>
            <person name="Liu Y."/>
            <person name="Hou J."/>
            <person name="Li T.-Q."/>
            <person name="Guan C.-H."/>
            <person name="Wu X."/>
            <person name="Wu H.-Z."/>
            <person name="Ling F."/>
            <person name="Zhang R."/>
            <person name="Shi X.-G."/>
            <person name="Ren J.-P."/>
            <person name="Chen E.-F."/>
            <person name="Sun J.-M."/>
        </authorList>
    </citation>
    <scope>NUCLEOTIDE SEQUENCE</scope>
    <source>
        <strain evidence="5">Adult_tree_wgs_1</strain>
        <tissue evidence="5">Leaves</tissue>
    </source>
</reference>
<keyword evidence="6" id="KW-1185">Reference proteome</keyword>
<dbReference type="Proteomes" id="UP000626092">
    <property type="component" value="Unassembled WGS sequence"/>
</dbReference>
<dbReference type="GO" id="GO:0009813">
    <property type="term" value="P:flavonoid biosynthetic process"/>
    <property type="evidence" value="ECO:0007669"/>
    <property type="project" value="UniProtKB-KW"/>
</dbReference>
<dbReference type="GO" id="GO:0080043">
    <property type="term" value="F:quercetin 3-O-glucosyltransferase activity"/>
    <property type="evidence" value="ECO:0007669"/>
    <property type="project" value="TreeGrafter"/>
</dbReference>
<evidence type="ECO:0000313" key="5">
    <source>
        <dbReference type="EMBL" id="KAF7119465.1"/>
    </source>
</evidence>
<dbReference type="GO" id="GO:0016138">
    <property type="term" value="P:glycoside biosynthetic process"/>
    <property type="evidence" value="ECO:0007669"/>
    <property type="project" value="UniProtKB-ARBA"/>
</dbReference>
<evidence type="ECO:0000256" key="3">
    <source>
        <dbReference type="ARBA" id="ARBA00022679"/>
    </source>
</evidence>
<accession>A0A834FXI3</accession>
<gene>
    <name evidence="5" type="ORF">RHSIM_Rhsim13G0229200</name>
</gene>
<keyword evidence="2" id="KW-0328">Glycosyltransferase</keyword>
<dbReference type="GO" id="GO:0080044">
    <property type="term" value="F:quercetin 7-O-glucosyltransferase activity"/>
    <property type="evidence" value="ECO:0007669"/>
    <property type="project" value="TreeGrafter"/>
</dbReference>
<comment type="similarity">
    <text evidence="1">Belongs to the UDP-glycosyltransferase family.</text>
</comment>
<dbReference type="PANTHER" id="PTHR11926:SF1392">
    <property type="entry name" value="GLYCOSYLTRANSFERASE"/>
    <property type="match status" value="1"/>
</dbReference>
<dbReference type="InterPro" id="IPR002213">
    <property type="entry name" value="UDP_glucos_trans"/>
</dbReference>
<comment type="caution">
    <text evidence="5">The sequence shown here is derived from an EMBL/GenBank/DDBJ whole genome shotgun (WGS) entry which is preliminary data.</text>
</comment>